<reference evidence="2" key="2">
    <citation type="submission" date="2022-10" db="EMBL/GenBank/DDBJ databases">
        <authorList>
            <person name="Trinh H.N."/>
        </authorList>
    </citation>
    <scope>NUCLEOTIDE SEQUENCE</scope>
    <source>
        <strain evidence="2">RN2-1</strain>
    </source>
</reference>
<evidence type="ECO:0000313" key="3">
    <source>
        <dbReference type="Proteomes" id="UP001165679"/>
    </source>
</evidence>
<dbReference type="Proteomes" id="UP001165679">
    <property type="component" value="Unassembled WGS sequence"/>
</dbReference>
<name>A0AA42CG83_9PROT</name>
<gene>
    <name evidence="2" type="ORF">OL599_14425</name>
</gene>
<dbReference type="RefSeq" id="WP_264714495.1">
    <property type="nucleotide sequence ID" value="NZ_JAPDNT010000011.1"/>
</dbReference>
<accession>A0AA42CG83</accession>
<evidence type="ECO:0000313" key="2">
    <source>
        <dbReference type="EMBL" id="MCW3475771.1"/>
    </source>
</evidence>
<evidence type="ECO:0000256" key="1">
    <source>
        <dbReference type="SAM" id="Phobius"/>
    </source>
</evidence>
<keyword evidence="1" id="KW-0472">Membrane</keyword>
<sequence>MAGGVALAAAGLTGVAGRMIDFAWVASPRAAAMGGRVAGAAIRMIAQGGLPLVLSACAVVLGVGAVSFALRARSVPPRT</sequence>
<reference evidence="2" key="1">
    <citation type="submission" date="2022-09" db="EMBL/GenBank/DDBJ databases">
        <title>Rhodovastum sp. nov. RN2-1 isolated from soil in Seongnam, South Korea.</title>
        <authorList>
            <person name="Le N.T."/>
        </authorList>
    </citation>
    <scope>NUCLEOTIDE SEQUENCE</scope>
    <source>
        <strain evidence="2">RN2-1</strain>
    </source>
</reference>
<keyword evidence="1" id="KW-1133">Transmembrane helix</keyword>
<keyword evidence="1" id="KW-0812">Transmembrane</keyword>
<comment type="caution">
    <text evidence="2">The sequence shown here is derived from an EMBL/GenBank/DDBJ whole genome shotgun (WGS) entry which is preliminary data.</text>
</comment>
<proteinExistence type="predicted"/>
<protein>
    <submittedName>
        <fullName evidence="2">Uncharacterized protein</fullName>
    </submittedName>
</protein>
<dbReference type="EMBL" id="JAPDNT010000011">
    <property type="protein sequence ID" value="MCW3475771.1"/>
    <property type="molecule type" value="Genomic_DNA"/>
</dbReference>
<organism evidence="2 3">
    <name type="scientific">Limobrevibacterium gyesilva</name>
    <dbReference type="NCBI Taxonomy" id="2991712"/>
    <lineage>
        <taxon>Bacteria</taxon>
        <taxon>Pseudomonadati</taxon>
        <taxon>Pseudomonadota</taxon>
        <taxon>Alphaproteobacteria</taxon>
        <taxon>Acetobacterales</taxon>
        <taxon>Acetobacteraceae</taxon>
        <taxon>Limobrevibacterium</taxon>
    </lineage>
</organism>
<dbReference type="AlphaFoldDB" id="A0AA42CG83"/>
<keyword evidence="3" id="KW-1185">Reference proteome</keyword>
<feature type="transmembrane region" description="Helical" evidence="1">
    <location>
        <begin position="50"/>
        <end position="70"/>
    </location>
</feature>